<evidence type="ECO:0008006" key="6">
    <source>
        <dbReference type="Google" id="ProtNLM"/>
    </source>
</evidence>
<dbReference type="Proteomes" id="UP000631114">
    <property type="component" value="Unassembled WGS sequence"/>
</dbReference>
<dbReference type="InterPro" id="IPR002885">
    <property type="entry name" value="PPR_rpt"/>
</dbReference>
<dbReference type="InterPro" id="IPR011990">
    <property type="entry name" value="TPR-like_helical_dom_sf"/>
</dbReference>
<dbReference type="Pfam" id="PF01535">
    <property type="entry name" value="PPR"/>
    <property type="match status" value="4"/>
</dbReference>
<dbReference type="OrthoDB" id="1890565at2759"/>
<dbReference type="AlphaFoldDB" id="A0A835M4W6"/>
<dbReference type="EMBL" id="JADFTS010000004">
    <property type="protein sequence ID" value="KAF9610841.1"/>
    <property type="molecule type" value="Genomic_DNA"/>
</dbReference>
<protein>
    <recommendedName>
        <fullName evidence="6">Pentatricopeptide repeat-containing protein</fullName>
    </recommendedName>
</protein>
<dbReference type="PANTHER" id="PTHR45717">
    <property type="entry name" value="OS12G0527900 PROTEIN"/>
    <property type="match status" value="1"/>
</dbReference>
<feature type="repeat" description="PPR" evidence="3">
    <location>
        <begin position="173"/>
        <end position="207"/>
    </location>
</feature>
<keyword evidence="2" id="KW-0677">Repeat</keyword>
<dbReference type="SUPFAM" id="SSF48452">
    <property type="entry name" value="TPR-like"/>
    <property type="match status" value="1"/>
</dbReference>
<name>A0A835M4W6_9MAGN</name>
<reference evidence="4 5" key="1">
    <citation type="submission" date="2020-10" db="EMBL/GenBank/DDBJ databases">
        <title>The Coptis chinensis genome and diversification of protoberbering-type alkaloids.</title>
        <authorList>
            <person name="Wang B."/>
            <person name="Shu S."/>
            <person name="Song C."/>
            <person name="Liu Y."/>
        </authorList>
    </citation>
    <scope>NUCLEOTIDE SEQUENCE [LARGE SCALE GENOMIC DNA]</scope>
    <source>
        <strain evidence="4">HL-2020</strain>
        <tissue evidence="4">Leaf</tissue>
    </source>
</reference>
<gene>
    <name evidence="4" type="ORF">IFM89_025251</name>
</gene>
<dbReference type="GO" id="GO:0005739">
    <property type="term" value="C:mitochondrion"/>
    <property type="evidence" value="ECO:0007669"/>
    <property type="project" value="TreeGrafter"/>
</dbReference>
<comment type="caution">
    <text evidence="4">The sequence shown here is derived from an EMBL/GenBank/DDBJ whole genome shotgun (WGS) entry which is preliminary data.</text>
</comment>
<evidence type="ECO:0000313" key="5">
    <source>
        <dbReference type="Proteomes" id="UP000631114"/>
    </source>
</evidence>
<evidence type="ECO:0000313" key="4">
    <source>
        <dbReference type="EMBL" id="KAF9610841.1"/>
    </source>
</evidence>
<dbReference type="Gene3D" id="1.25.40.10">
    <property type="entry name" value="Tetratricopeptide repeat domain"/>
    <property type="match status" value="2"/>
</dbReference>
<accession>A0A835M4W6</accession>
<feature type="repeat" description="PPR" evidence="3">
    <location>
        <begin position="350"/>
        <end position="384"/>
    </location>
</feature>
<dbReference type="PROSITE" id="PS51375">
    <property type="entry name" value="PPR"/>
    <property type="match status" value="3"/>
</dbReference>
<comment type="similarity">
    <text evidence="1">Belongs to the PPR family. P subfamily.</text>
</comment>
<dbReference type="GO" id="GO:0003729">
    <property type="term" value="F:mRNA binding"/>
    <property type="evidence" value="ECO:0007669"/>
    <property type="project" value="UniProtKB-ARBA"/>
</dbReference>
<organism evidence="4 5">
    <name type="scientific">Coptis chinensis</name>
    <dbReference type="NCBI Taxonomy" id="261450"/>
    <lineage>
        <taxon>Eukaryota</taxon>
        <taxon>Viridiplantae</taxon>
        <taxon>Streptophyta</taxon>
        <taxon>Embryophyta</taxon>
        <taxon>Tracheophyta</taxon>
        <taxon>Spermatophyta</taxon>
        <taxon>Magnoliopsida</taxon>
        <taxon>Ranunculales</taxon>
        <taxon>Ranunculaceae</taxon>
        <taxon>Coptidoideae</taxon>
        <taxon>Coptis</taxon>
    </lineage>
</organism>
<dbReference type="PANTHER" id="PTHR45717:SF10">
    <property type="entry name" value="OS10G0501000 PROTEIN"/>
    <property type="match status" value="1"/>
</dbReference>
<evidence type="ECO:0000256" key="2">
    <source>
        <dbReference type="ARBA" id="ARBA00022737"/>
    </source>
</evidence>
<proteinExistence type="inferred from homology"/>
<feature type="repeat" description="PPR" evidence="3">
    <location>
        <begin position="138"/>
        <end position="172"/>
    </location>
</feature>
<sequence length="502" mass="57579">MKLYLISNRFKSLTNPKVLLPRLSRALFYTNDTTPLRYDLYDRIDPVRDQSVSIVPVLDQWLKEGRNATKDDLIYIINTLRFYKRFRHALEISQWMTEQRYIPFSALDVAARLDLIAKVHGLEQAEKYFDTISMQFKKFPVYNDLLHSYASAKSIEKAEALMQQMKQLGFARSPASYNVLLNLYSKVGQYDKLETLLEEMKENGVRANKLTMSIQMAAYAANSNIDGMEKILQSMEVNPEIIMDWKSYATAAKGYIKVGLIEKALQMLKSLEKLIVGKQGRVAYDFLLTMYAGASSSKEDLYRIWKLYKSSEKLNNTSFLSMISSLLELDDIDGAEKILKEWESEHTYFDFRVPNLLIAAYCKNGHLEKAEKLINMTIEKGEKPFLSSWDHLATSYVEANQFPKALKALESAFLARWPKWTPNCDTLSACLEYLKQQGDAEKTEEFVRLLGAPGHMSTDDIERLLDYIYIHNAEAEVGMVKEVDDIKSSDNGETVEIANEAT</sequence>
<dbReference type="Pfam" id="PF13041">
    <property type="entry name" value="PPR_2"/>
    <property type="match status" value="1"/>
</dbReference>
<dbReference type="NCBIfam" id="TIGR00756">
    <property type="entry name" value="PPR"/>
    <property type="match status" value="3"/>
</dbReference>
<evidence type="ECO:0000256" key="3">
    <source>
        <dbReference type="PROSITE-ProRule" id="PRU00708"/>
    </source>
</evidence>
<evidence type="ECO:0000256" key="1">
    <source>
        <dbReference type="ARBA" id="ARBA00007626"/>
    </source>
</evidence>
<keyword evidence="5" id="KW-1185">Reference proteome</keyword>